<dbReference type="Proteomes" id="UP001418796">
    <property type="component" value="Unassembled WGS sequence"/>
</dbReference>
<protein>
    <submittedName>
        <fullName evidence="3">VanZ family protein</fullName>
    </submittedName>
</protein>
<feature type="transmembrane region" description="Helical" evidence="1">
    <location>
        <begin position="127"/>
        <end position="147"/>
    </location>
</feature>
<gene>
    <name evidence="3" type="ORF">MKY91_05670</name>
</gene>
<keyword evidence="1" id="KW-1133">Transmembrane helix</keyword>
<feature type="transmembrane region" description="Helical" evidence="1">
    <location>
        <begin position="100"/>
        <end position="120"/>
    </location>
</feature>
<feature type="transmembrane region" description="Helical" evidence="1">
    <location>
        <begin position="48"/>
        <end position="70"/>
    </location>
</feature>
<keyword evidence="4" id="KW-1185">Reference proteome</keyword>
<dbReference type="InterPro" id="IPR006976">
    <property type="entry name" value="VanZ-like"/>
</dbReference>
<feature type="transmembrane region" description="Helical" evidence="1">
    <location>
        <begin position="159"/>
        <end position="179"/>
    </location>
</feature>
<evidence type="ECO:0000313" key="4">
    <source>
        <dbReference type="Proteomes" id="UP001418796"/>
    </source>
</evidence>
<feature type="domain" description="VanZ-like" evidence="2">
    <location>
        <begin position="58"/>
        <end position="173"/>
    </location>
</feature>
<feature type="transmembrane region" description="Helical" evidence="1">
    <location>
        <begin position="186"/>
        <end position="209"/>
    </location>
</feature>
<accession>A0ABU9VFG1</accession>
<name>A0ABU9VFG1_9BACI</name>
<dbReference type="PANTHER" id="PTHR36834">
    <property type="entry name" value="MEMBRANE PROTEIN-RELATED"/>
    <property type="match status" value="1"/>
</dbReference>
<dbReference type="Pfam" id="PF04892">
    <property type="entry name" value="VanZ"/>
    <property type="match status" value="1"/>
</dbReference>
<dbReference type="PANTHER" id="PTHR36834:SF1">
    <property type="entry name" value="INTEGRAL MEMBRANE PROTEIN"/>
    <property type="match status" value="1"/>
</dbReference>
<dbReference type="InterPro" id="IPR053150">
    <property type="entry name" value="Teicoplanin_resist-assoc"/>
</dbReference>
<evidence type="ECO:0000313" key="3">
    <source>
        <dbReference type="EMBL" id="MEN0642646.1"/>
    </source>
</evidence>
<proteinExistence type="predicted"/>
<feature type="transmembrane region" description="Helical" evidence="1">
    <location>
        <begin position="17"/>
        <end position="36"/>
    </location>
</feature>
<keyword evidence="1" id="KW-0812">Transmembrane</keyword>
<dbReference type="EMBL" id="JBCITK010000001">
    <property type="protein sequence ID" value="MEN0642646.1"/>
    <property type="molecule type" value="Genomic_DNA"/>
</dbReference>
<dbReference type="RefSeq" id="WP_343129731.1">
    <property type="nucleotide sequence ID" value="NZ_JBCITK010000001.1"/>
</dbReference>
<sequence length="461" mass="52919">MTADTILSIIKDHFTTAFFLIILLALLFSTLYFLIYKKLLRGTATLSIKPTIVTFMLIGYLMMVAGVTVFNRSPYMMGSMDLTLFGSYIEAWNDFSVKNWQYVTLNIVMFLPLGILLPLLHDRFKKAVWTILAGILLTLSIETFQYFTGFGVFEFDDLFNNTLGAIIGYGLTMSVLKVWNKRFLQAVGYLSPLILTSLAFAIIFVTYSLKEFGNLSIVPNQKVDMTETTVILDVMLEETNHLPAPVYQVNSYSEAEAKKFAETFFEQMELDTSDMDVNRDAETGFFYVQGDPGYSLWFEFIDGSYSLKNFLFEENIQPIDTDESNLLNELNRFGITLPETAELHHLGLGEYEWKTHLYEEGNSLIDGTLYVEYFSDKTIKTMNHSMITYNKVRDKPIKTKQQAFNQLMDGSFKWFEGDIRKIEVKDVELTYFLDSKGFYQPVYSFKSIINGSNNEILIPAL</sequence>
<evidence type="ECO:0000259" key="2">
    <source>
        <dbReference type="Pfam" id="PF04892"/>
    </source>
</evidence>
<comment type="caution">
    <text evidence="3">The sequence shown here is derived from an EMBL/GenBank/DDBJ whole genome shotgun (WGS) entry which is preliminary data.</text>
</comment>
<keyword evidence="1" id="KW-0472">Membrane</keyword>
<evidence type="ECO:0000256" key="1">
    <source>
        <dbReference type="SAM" id="Phobius"/>
    </source>
</evidence>
<reference evidence="3 4" key="1">
    <citation type="submission" date="2024-03" db="EMBL/GenBank/DDBJ databases">
        <title>Bacilli Hybrid Assemblies.</title>
        <authorList>
            <person name="Kovac J."/>
        </authorList>
    </citation>
    <scope>NUCLEOTIDE SEQUENCE [LARGE SCALE GENOMIC DNA]</scope>
    <source>
        <strain evidence="3 4">FSL R7-0666</strain>
    </source>
</reference>
<organism evidence="3 4">
    <name type="scientific">Alkalicoccobacillus gibsonii</name>
    <dbReference type="NCBI Taxonomy" id="79881"/>
    <lineage>
        <taxon>Bacteria</taxon>
        <taxon>Bacillati</taxon>
        <taxon>Bacillota</taxon>
        <taxon>Bacilli</taxon>
        <taxon>Bacillales</taxon>
        <taxon>Bacillaceae</taxon>
        <taxon>Alkalicoccobacillus</taxon>
    </lineage>
</organism>